<protein>
    <submittedName>
        <fullName evidence="2">Transmembrane protein, putative</fullName>
    </submittedName>
</protein>
<dbReference type="Gramene" id="rna1096">
    <property type="protein sequence ID" value="RHN77624.1"/>
    <property type="gene ID" value="gene1096"/>
</dbReference>
<evidence type="ECO:0000313" key="2">
    <source>
        <dbReference type="EMBL" id="AES59761.1"/>
    </source>
</evidence>
<dbReference type="PANTHER" id="PTHR37714">
    <property type="entry name" value="PROTEIN, PUTATIVE-RELATED"/>
    <property type="match status" value="1"/>
</dbReference>
<organism evidence="2 5">
    <name type="scientific">Medicago truncatula</name>
    <name type="common">Barrel medic</name>
    <name type="synonym">Medicago tribuloides</name>
    <dbReference type="NCBI Taxonomy" id="3880"/>
    <lineage>
        <taxon>Eukaryota</taxon>
        <taxon>Viridiplantae</taxon>
        <taxon>Streptophyta</taxon>
        <taxon>Embryophyta</taxon>
        <taxon>Tracheophyta</taxon>
        <taxon>Spermatophyta</taxon>
        <taxon>Magnoliopsida</taxon>
        <taxon>eudicotyledons</taxon>
        <taxon>Gunneridae</taxon>
        <taxon>Pentapetalae</taxon>
        <taxon>rosids</taxon>
        <taxon>fabids</taxon>
        <taxon>Fabales</taxon>
        <taxon>Fabaceae</taxon>
        <taxon>Papilionoideae</taxon>
        <taxon>50 kb inversion clade</taxon>
        <taxon>NPAAA clade</taxon>
        <taxon>Hologalegina</taxon>
        <taxon>IRL clade</taxon>
        <taxon>Trifolieae</taxon>
        <taxon>Medicago</taxon>
    </lineage>
</organism>
<dbReference type="AlphaFoldDB" id="G7I7Q9"/>
<evidence type="ECO:0000313" key="4">
    <source>
        <dbReference type="EnsemblPlants" id="AES59761"/>
    </source>
</evidence>
<evidence type="ECO:0000313" key="5">
    <source>
        <dbReference type="Proteomes" id="UP000002051"/>
    </source>
</evidence>
<keyword evidence="5" id="KW-1185">Reference proteome</keyword>
<reference evidence="2 5" key="1">
    <citation type="journal article" date="2011" name="Nature">
        <title>The Medicago genome provides insight into the evolution of rhizobial symbioses.</title>
        <authorList>
            <person name="Young N.D."/>
            <person name="Debelle F."/>
            <person name="Oldroyd G.E."/>
            <person name="Geurts R."/>
            <person name="Cannon S.B."/>
            <person name="Udvardi M.K."/>
            <person name="Benedito V.A."/>
            <person name="Mayer K.F."/>
            <person name="Gouzy J."/>
            <person name="Schoof H."/>
            <person name="Van de Peer Y."/>
            <person name="Proost S."/>
            <person name="Cook D.R."/>
            <person name="Meyers B.C."/>
            <person name="Spannagl M."/>
            <person name="Cheung F."/>
            <person name="De Mita S."/>
            <person name="Krishnakumar V."/>
            <person name="Gundlach H."/>
            <person name="Zhou S."/>
            <person name="Mudge J."/>
            <person name="Bharti A.K."/>
            <person name="Murray J.D."/>
            <person name="Naoumkina M.A."/>
            <person name="Rosen B."/>
            <person name="Silverstein K.A."/>
            <person name="Tang H."/>
            <person name="Rombauts S."/>
            <person name="Zhao P.X."/>
            <person name="Zhou P."/>
            <person name="Barbe V."/>
            <person name="Bardou P."/>
            <person name="Bechner M."/>
            <person name="Bellec A."/>
            <person name="Berger A."/>
            <person name="Berges H."/>
            <person name="Bidwell S."/>
            <person name="Bisseling T."/>
            <person name="Choisne N."/>
            <person name="Couloux A."/>
            <person name="Denny R."/>
            <person name="Deshpande S."/>
            <person name="Dai X."/>
            <person name="Doyle J.J."/>
            <person name="Dudez A.M."/>
            <person name="Farmer A.D."/>
            <person name="Fouteau S."/>
            <person name="Franken C."/>
            <person name="Gibelin C."/>
            <person name="Gish J."/>
            <person name="Goldstein S."/>
            <person name="Gonzalez A.J."/>
            <person name="Green P.J."/>
            <person name="Hallab A."/>
            <person name="Hartog M."/>
            <person name="Hua A."/>
            <person name="Humphray S.J."/>
            <person name="Jeong D.H."/>
            <person name="Jing Y."/>
            <person name="Jocker A."/>
            <person name="Kenton S.M."/>
            <person name="Kim D.J."/>
            <person name="Klee K."/>
            <person name="Lai H."/>
            <person name="Lang C."/>
            <person name="Lin S."/>
            <person name="Macmil S.L."/>
            <person name="Magdelenat G."/>
            <person name="Matthews L."/>
            <person name="McCorrison J."/>
            <person name="Monaghan E.L."/>
            <person name="Mun J.H."/>
            <person name="Najar F.Z."/>
            <person name="Nicholson C."/>
            <person name="Noirot C."/>
            <person name="O'Bleness M."/>
            <person name="Paule C.R."/>
            <person name="Poulain J."/>
            <person name="Prion F."/>
            <person name="Qin B."/>
            <person name="Qu C."/>
            <person name="Retzel E.F."/>
            <person name="Riddle C."/>
            <person name="Sallet E."/>
            <person name="Samain S."/>
            <person name="Samson N."/>
            <person name="Sanders I."/>
            <person name="Saurat O."/>
            <person name="Scarpelli C."/>
            <person name="Schiex T."/>
            <person name="Segurens B."/>
            <person name="Severin A.J."/>
            <person name="Sherrier D.J."/>
            <person name="Shi R."/>
            <person name="Sims S."/>
            <person name="Singer S.R."/>
            <person name="Sinharoy S."/>
            <person name="Sterck L."/>
            <person name="Viollet A."/>
            <person name="Wang B.B."/>
            <person name="Wang K."/>
            <person name="Wang M."/>
            <person name="Wang X."/>
            <person name="Warfsmann J."/>
            <person name="Weissenbach J."/>
            <person name="White D.D."/>
            <person name="White J.D."/>
            <person name="Wiley G.B."/>
            <person name="Wincker P."/>
            <person name="Xing Y."/>
            <person name="Yang L."/>
            <person name="Yao Z."/>
            <person name="Ying F."/>
            <person name="Zhai J."/>
            <person name="Zhou L."/>
            <person name="Zuber A."/>
            <person name="Denarie J."/>
            <person name="Dixon R.A."/>
            <person name="May G.D."/>
            <person name="Schwartz D.C."/>
            <person name="Rogers J."/>
            <person name="Quetier F."/>
            <person name="Town C.D."/>
            <person name="Roe B.A."/>
        </authorList>
    </citation>
    <scope>NUCLEOTIDE SEQUENCE [LARGE SCALE GENOMIC DNA]</scope>
    <source>
        <strain evidence="2">A17</strain>
        <strain evidence="4 5">cv. Jemalong A17</strain>
    </source>
</reference>
<dbReference type="PaxDb" id="3880-AES59761"/>
<gene>
    <name evidence="2" type="ordered locus">MTR_1g025490</name>
    <name evidence="3" type="ORF">MtrunA17_Chr1g0156781</name>
</gene>
<reference evidence="4" key="3">
    <citation type="submission" date="2015-04" db="UniProtKB">
        <authorList>
            <consortium name="EnsemblPlants"/>
        </authorList>
    </citation>
    <scope>IDENTIFICATION</scope>
    <source>
        <strain evidence="4">cv. Jemalong A17</strain>
    </source>
</reference>
<keyword evidence="1" id="KW-1133">Transmembrane helix</keyword>
<dbReference type="HOGENOM" id="CLU_2029941_0_0_1"/>
<evidence type="ECO:0000313" key="3">
    <source>
        <dbReference type="EMBL" id="RHN77624.1"/>
    </source>
</evidence>
<keyword evidence="1" id="KW-0472">Membrane</keyword>
<keyword evidence="1 2" id="KW-0812">Transmembrane</keyword>
<feature type="transmembrane region" description="Helical" evidence="1">
    <location>
        <begin position="36"/>
        <end position="56"/>
    </location>
</feature>
<dbReference type="Proteomes" id="UP000265566">
    <property type="component" value="Chromosome 1"/>
</dbReference>
<reference evidence="3" key="4">
    <citation type="journal article" date="2018" name="Nat. Plants">
        <title>Whole-genome landscape of Medicago truncatula symbiotic genes.</title>
        <authorList>
            <person name="Pecrix Y."/>
            <person name="Gamas P."/>
            <person name="Carrere S."/>
        </authorList>
    </citation>
    <scope>NUCLEOTIDE SEQUENCE</scope>
    <source>
        <tissue evidence="3">Leaves</tissue>
    </source>
</reference>
<accession>G7I7Q9</accession>
<dbReference type="PANTHER" id="PTHR37714:SF1">
    <property type="entry name" value="PROTEIN, PUTATIVE-RELATED"/>
    <property type="match status" value="1"/>
</dbReference>
<sequence length="112" mass="12450">MGVCDVVASNLTIIYVAVTSFVKAYEVLYGRRFSGVFVVTVSTTLVALILVATLMWDLSRKISKCVFVDQHPRTSQHNTMSYCKGGICWHGVADRSPASQLHFKLPLHLPHI</sequence>
<name>G7I7Q9_MEDTR</name>
<feature type="transmembrane region" description="Helical" evidence="1">
    <location>
        <begin position="6"/>
        <end position="24"/>
    </location>
</feature>
<dbReference type="EnsemblPlants" id="AES59761">
    <property type="protein sequence ID" value="AES59761"/>
    <property type="gene ID" value="MTR_1g025490"/>
</dbReference>
<proteinExistence type="predicted"/>
<dbReference type="EMBL" id="PSQE01000001">
    <property type="protein sequence ID" value="RHN77624.1"/>
    <property type="molecule type" value="Genomic_DNA"/>
</dbReference>
<reference evidence="2 5" key="2">
    <citation type="journal article" date="2014" name="BMC Genomics">
        <title>An improved genome release (version Mt4.0) for the model legume Medicago truncatula.</title>
        <authorList>
            <person name="Tang H."/>
            <person name="Krishnakumar V."/>
            <person name="Bidwell S."/>
            <person name="Rosen B."/>
            <person name="Chan A."/>
            <person name="Zhou S."/>
            <person name="Gentzbittel L."/>
            <person name="Childs K.L."/>
            <person name="Yandell M."/>
            <person name="Gundlach H."/>
            <person name="Mayer K.F."/>
            <person name="Schwartz D.C."/>
            <person name="Town C.D."/>
        </authorList>
    </citation>
    <scope>GENOME REANNOTATION</scope>
    <source>
        <strain evidence="4 5">cv. Jemalong A17</strain>
    </source>
</reference>
<dbReference type="Proteomes" id="UP000002051">
    <property type="component" value="Unassembled WGS sequence"/>
</dbReference>
<evidence type="ECO:0000256" key="1">
    <source>
        <dbReference type="SAM" id="Phobius"/>
    </source>
</evidence>
<dbReference type="OMA" id="IYIKARN"/>
<dbReference type="EMBL" id="CM001217">
    <property type="protein sequence ID" value="AES59761.1"/>
    <property type="molecule type" value="Genomic_DNA"/>
</dbReference>